<evidence type="ECO:0000313" key="1">
    <source>
        <dbReference type="EMBL" id="EKM60310.1"/>
    </source>
</evidence>
<gene>
    <name evidence="1" type="ORF">PHACADRAFT_70827</name>
</gene>
<accession>K5WLN3</accession>
<dbReference type="GeneID" id="18920261"/>
<proteinExistence type="predicted"/>
<evidence type="ECO:0000313" key="2">
    <source>
        <dbReference type="Proteomes" id="UP000008370"/>
    </source>
</evidence>
<organism evidence="1 2">
    <name type="scientific">Phanerochaete carnosa (strain HHB-10118-sp)</name>
    <name type="common">White-rot fungus</name>
    <name type="synonym">Peniophora carnosa</name>
    <dbReference type="NCBI Taxonomy" id="650164"/>
    <lineage>
        <taxon>Eukaryota</taxon>
        <taxon>Fungi</taxon>
        <taxon>Dikarya</taxon>
        <taxon>Basidiomycota</taxon>
        <taxon>Agaricomycotina</taxon>
        <taxon>Agaricomycetes</taxon>
        <taxon>Polyporales</taxon>
        <taxon>Phanerochaetaceae</taxon>
        <taxon>Phanerochaete</taxon>
    </lineage>
</organism>
<reference evidence="1 2" key="1">
    <citation type="journal article" date="2012" name="BMC Genomics">
        <title>Comparative genomics of the white-rot fungi, Phanerochaete carnosa and P. chrysosporium, to elucidate the genetic basis of the distinct wood types they colonize.</title>
        <authorList>
            <person name="Suzuki H."/>
            <person name="MacDonald J."/>
            <person name="Syed K."/>
            <person name="Salamov A."/>
            <person name="Hori C."/>
            <person name="Aerts A."/>
            <person name="Henrissat B."/>
            <person name="Wiebenga A."/>
            <person name="vanKuyk P.A."/>
            <person name="Barry K."/>
            <person name="Lindquist E."/>
            <person name="LaButti K."/>
            <person name="Lapidus A."/>
            <person name="Lucas S."/>
            <person name="Coutinho P."/>
            <person name="Gong Y."/>
            <person name="Samejima M."/>
            <person name="Mahadevan R."/>
            <person name="Abou-Zaid M."/>
            <person name="de Vries R.P."/>
            <person name="Igarashi K."/>
            <person name="Yadav J.S."/>
            <person name="Grigoriev I.V."/>
            <person name="Master E.R."/>
        </authorList>
    </citation>
    <scope>NUCLEOTIDE SEQUENCE [LARGE SCALE GENOMIC DNA]</scope>
    <source>
        <strain evidence="1 2">HHB-10118-sp</strain>
    </source>
</reference>
<dbReference type="OrthoDB" id="2748774at2759"/>
<dbReference type="EMBL" id="JH930468">
    <property type="protein sequence ID" value="EKM60310.1"/>
    <property type="molecule type" value="Genomic_DNA"/>
</dbReference>
<evidence type="ECO:0008006" key="3">
    <source>
        <dbReference type="Google" id="ProtNLM"/>
    </source>
</evidence>
<dbReference type="HOGENOM" id="CLU_576224_0_0_1"/>
<dbReference type="AlphaFoldDB" id="K5WLN3"/>
<feature type="non-terminal residue" evidence="1">
    <location>
        <position position="436"/>
    </location>
</feature>
<dbReference type="InParanoid" id="K5WLN3"/>
<sequence>RFRMQDLPPELLAEVFYCYISLIEHARGHAERPPTPYAWLVIRHVCRAWRVVALVYPRLSCRIHVSTPECVQDMLDRSGTTPLFIDDVSDRKTVSRIEAQCRVFAHLDRIVWAQTSLYCTTPMPCTQRPIVSMLETIFIKPRMPGFSSPLFPGYTFPHLQNFTSHWMDLRSFYKLLPSGLRRLAIVRGLPDTDTSLDDFIALLSNLPQLEELRVRDLFYAPDPLAPEDVHMLLPFCQTATLKCLTSLHITDQLCENGSRLLHRLVHPASANVRLDFAHVSESVPCVLSPAILLTKFHASDCSPPQSLSISSSNDEAINVCLWTERLSSEELRAKQENGDDACFVFKTCGSPRRFVAEFVQGLPLSHVRSAYLFEPDSPSVLQWCELFSLLASVEELCIECGVWNDAEADPSRCTEASSLDDFHSLFPSLVVAKLHH</sequence>
<protein>
    <recommendedName>
        <fullName evidence="3">F-box domain-containing protein</fullName>
    </recommendedName>
</protein>
<keyword evidence="2" id="KW-1185">Reference proteome</keyword>
<name>K5WLN3_PHACS</name>
<dbReference type="KEGG" id="pco:PHACADRAFT_70827"/>
<dbReference type="Proteomes" id="UP000008370">
    <property type="component" value="Unassembled WGS sequence"/>
</dbReference>
<dbReference type="RefSeq" id="XP_007389781.1">
    <property type="nucleotide sequence ID" value="XM_007389719.1"/>
</dbReference>
<feature type="non-terminal residue" evidence="1">
    <location>
        <position position="1"/>
    </location>
</feature>